<comment type="caution">
    <text evidence="3">The sequence shown here is derived from an EMBL/GenBank/DDBJ whole genome shotgun (WGS) entry which is preliminary data.</text>
</comment>
<dbReference type="CDD" id="cd19091">
    <property type="entry name" value="AKR_PsAKR"/>
    <property type="match status" value="1"/>
</dbReference>
<dbReference type="RefSeq" id="WP_081163542.1">
    <property type="nucleotide sequence ID" value="NZ_LWBP01000089.1"/>
</dbReference>
<dbReference type="InterPro" id="IPR050523">
    <property type="entry name" value="AKR_Detox_Biosynth"/>
</dbReference>
<gene>
    <name evidence="3" type="ORF">A4R26_16005</name>
</gene>
<organism evidence="3 4">
    <name type="scientific">Niastella populi</name>
    <dbReference type="NCBI Taxonomy" id="550983"/>
    <lineage>
        <taxon>Bacteria</taxon>
        <taxon>Pseudomonadati</taxon>
        <taxon>Bacteroidota</taxon>
        <taxon>Chitinophagia</taxon>
        <taxon>Chitinophagales</taxon>
        <taxon>Chitinophagaceae</taxon>
        <taxon>Niastella</taxon>
    </lineage>
</organism>
<dbReference type="EMBL" id="LWBP01000089">
    <property type="protein sequence ID" value="OQP64552.1"/>
    <property type="molecule type" value="Genomic_DNA"/>
</dbReference>
<evidence type="ECO:0000259" key="2">
    <source>
        <dbReference type="Pfam" id="PF00248"/>
    </source>
</evidence>
<dbReference type="InterPro" id="IPR023210">
    <property type="entry name" value="NADP_OxRdtase_dom"/>
</dbReference>
<dbReference type="OrthoDB" id="9773828at2"/>
<keyword evidence="4" id="KW-1185">Reference proteome</keyword>
<sequence>MEYRALGHSGLKVSTITLGTMTFGGAGNFAKVGSSDTKQARSIIDCCIEHGVNVIDTANMYSAGLSEEIIGEVLDGKRPGNVLISTKARMPVGAGPNEEGFSRYHLIKECEKSLKRLGTDVIDIYYMHEWDGITPLEEMLEALDTLVKQGKIRYSGSSNFSGWHTMKALSTSREFGYQRFVTQQIHYSLESREAEYELLPIGVDQGLGALIWSPLAGGLLSGKYSREMQTQGGTRFAEGWNEPPIRDFDRLWNIVDVLKEIANQKKVSAAQVAISWLLTRAGVSSIVIGGRSLEQIENNIKAGEVVLTQDELKRLNEVSRPPLIYPYWHQARFVKNRMSEGDKVLLQEHIKQ</sequence>
<dbReference type="FunFam" id="3.20.20.100:FF:000004">
    <property type="entry name" value="Oxidoreductase, aldo/keto reductase"/>
    <property type="match status" value="1"/>
</dbReference>
<keyword evidence="1" id="KW-0560">Oxidoreductase</keyword>
<evidence type="ECO:0000313" key="4">
    <source>
        <dbReference type="Proteomes" id="UP000192276"/>
    </source>
</evidence>
<accession>A0A1V9G1V2</accession>
<proteinExistence type="predicted"/>
<dbReference type="STRING" id="550983.A4R26_16005"/>
<dbReference type="GO" id="GO:0005829">
    <property type="term" value="C:cytosol"/>
    <property type="evidence" value="ECO:0007669"/>
    <property type="project" value="TreeGrafter"/>
</dbReference>
<dbReference type="SUPFAM" id="SSF51430">
    <property type="entry name" value="NAD(P)-linked oxidoreductase"/>
    <property type="match status" value="1"/>
</dbReference>
<evidence type="ECO:0000313" key="3">
    <source>
        <dbReference type="EMBL" id="OQP64552.1"/>
    </source>
</evidence>
<dbReference type="PANTHER" id="PTHR43364">
    <property type="entry name" value="NADH-SPECIFIC METHYLGLYOXAL REDUCTASE-RELATED"/>
    <property type="match status" value="1"/>
</dbReference>
<dbReference type="Pfam" id="PF00248">
    <property type="entry name" value="Aldo_ket_red"/>
    <property type="match status" value="1"/>
</dbReference>
<feature type="domain" description="NADP-dependent oxidoreductase" evidence="2">
    <location>
        <begin position="16"/>
        <end position="319"/>
    </location>
</feature>
<dbReference type="AlphaFoldDB" id="A0A1V9G1V2"/>
<name>A0A1V9G1V2_9BACT</name>
<dbReference type="GO" id="GO:0016491">
    <property type="term" value="F:oxidoreductase activity"/>
    <property type="evidence" value="ECO:0007669"/>
    <property type="project" value="UniProtKB-KW"/>
</dbReference>
<dbReference type="Proteomes" id="UP000192276">
    <property type="component" value="Unassembled WGS sequence"/>
</dbReference>
<dbReference type="Gene3D" id="3.20.20.100">
    <property type="entry name" value="NADP-dependent oxidoreductase domain"/>
    <property type="match status" value="1"/>
</dbReference>
<reference evidence="4" key="1">
    <citation type="submission" date="2016-04" db="EMBL/GenBank/DDBJ databases">
        <authorList>
            <person name="Chen L."/>
            <person name="Zhuang W."/>
            <person name="Wang G."/>
        </authorList>
    </citation>
    <scope>NUCLEOTIDE SEQUENCE [LARGE SCALE GENOMIC DNA]</scope>
    <source>
        <strain evidence="4">208</strain>
    </source>
</reference>
<dbReference type="InterPro" id="IPR036812">
    <property type="entry name" value="NAD(P)_OxRdtase_dom_sf"/>
</dbReference>
<evidence type="ECO:0000256" key="1">
    <source>
        <dbReference type="ARBA" id="ARBA00023002"/>
    </source>
</evidence>
<protein>
    <submittedName>
        <fullName evidence="3">Aldo/keto reductase</fullName>
    </submittedName>
</protein>
<dbReference type="PANTHER" id="PTHR43364:SF18">
    <property type="entry name" value="OXIDOREDUCTASE"/>
    <property type="match status" value="1"/>
</dbReference>